<dbReference type="InterPro" id="IPR011146">
    <property type="entry name" value="HIT-like"/>
</dbReference>
<keyword evidence="3" id="KW-0378">Hydrolase</keyword>
<dbReference type="SUPFAM" id="SSF54197">
    <property type="entry name" value="HIT-like"/>
    <property type="match status" value="1"/>
</dbReference>
<evidence type="ECO:0000313" key="4">
    <source>
        <dbReference type="Proteomes" id="UP000199391"/>
    </source>
</evidence>
<name>A0A1I7KCY0_9BURK</name>
<evidence type="ECO:0000256" key="1">
    <source>
        <dbReference type="PROSITE-ProRule" id="PRU00464"/>
    </source>
</evidence>
<dbReference type="Gene3D" id="3.30.428.10">
    <property type="entry name" value="HIT-like"/>
    <property type="match status" value="1"/>
</dbReference>
<dbReference type="EMBL" id="FPBO01000016">
    <property type="protein sequence ID" value="SFU95249.1"/>
    <property type="molecule type" value="Genomic_DNA"/>
</dbReference>
<organism evidence="3 4">
    <name type="scientific">Pseudoduganella namucuonensis</name>
    <dbReference type="NCBI Taxonomy" id="1035707"/>
    <lineage>
        <taxon>Bacteria</taxon>
        <taxon>Pseudomonadati</taxon>
        <taxon>Pseudomonadota</taxon>
        <taxon>Betaproteobacteria</taxon>
        <taxon>Burkholderiales</taxon>
        <taxon>Oxalobacteraceae</taxon>
        <taxon>Telluria group</taxon>
        <taxon>Pseudoduganella</taxon>
    </lineage>
</organism>
<reference evidence="4" key="1">
    <citation type="submission" date="2016-10" db="EMBL/GenBank/DDBJ databases">
        <authorList>
            <person name="Varghese N."/>
            <person name="Submissions S."/>
        </authorList>
    </citation>
    <scope>NUCLEOTIDE SEQUENCE [LARGE SCALE GENOMIC DNA]</scope>
    <source>
        <strain evidence="4">CGMCC 1.11014</strain>
    </source>
</reference>
<dbReference type="Proteomes" id="UP000199391">
    <property type="component" value="Unassembled WGS sequence"/>
</dbReference>
<dbReference type="InterPro" id="IPR036265">
    <property type="entry name" value="HIT-like_sf"/>
</dbReference>
<gene>
    <name evidence="3" type="ORF">SAMN05216552_101662</name>
</gene>
<evidence type="ECO:0000259" key="2">
    <source>
        <dbReference type="PROSITE" id="PS51084"/>
    </source>
</evidence>
<dbReference type="AlphaFoldDB" id="A0A1I7KCY0"/>
<sequence>MTSGAPARPCDLCALLSTPVVAPASAPPAADGGPVLVWRDALLSVVFVDELNYPGFTRVVWNGHVKEMTDLAATDREHVMWAVWQVEEAQRAVMAPEKVNLASFGNMTPHVHWHVIPRYADDAHFPNPTWAAAQREPDAQGLAARRALLPRLRAAIVANLNK</sequence>
<dbReference type="GO" id="GO:0016787">
    <property type="term" value="F:hydrolase activity"/>
    <property type="evidence" value="ECO:0007669"/>
    <property type="project" value="UniProtKB-KW"/>
</dbReference>
<keyword evidence="4" id="KW-1185">Reference proteome</keyword>
<dbReference type="STRING" id="1035707.SAMN05216552_101662"/>
<feature type="domain" description="HIT" evidence="2">
    <location>
        <begin position="54"/>
        <end position="125"/>
    </location>
</feature>
<protein>
    <submittedName>
        <fullName evidence="3">Diadenosine tetraphosphate (Ap4A) hydrolase</fullName>
    </submittedName>
</protein>
<accession>A0A1I7KCY0</accession>
<dbReference type="Pfam" id="PF01230">
    <property type="entry name" value="HIT"/>
    <property type="match status" value="1"/>
</dbReference>
<evidence type="ECO:0000313" key="3">
    <source>
        <dbReference type="EMBL" id="SFU95249.1"/>
    </source>
</evidence>
<feature type="short sequence motif" description="Histidine triad motif" evidence="1">
    <location>
        <begin position="110"/>
        <end position="114"/>
    </location>
</feature>
<proteinExistence type="predicted"/>
<dbReference type="PROSITE" id="PS51084">
    <property type="entry name" value="HIT_2"/>
    <property type="match status" value="1"/>
</dbReference>